<protein>
    <submittedName>
        <fullName evidence="2">Uncharacterized protein</fullName>
    </submittedName>
</protein>
<dbReference type="EMBL" id="JAIFTL010000084">
    <property type="protein sequence ID" value="KAG9323911.1"/>
    <property type="molecule type" value="Genomic_DNA"/>
</dbReference>
<reference evidence="2" key="1">
    <citation type="submission" date="2021-07" db="EMBL/GenBank/DDBJ databases">
        <title>Draft genome of Mortierella alpina, strain LL118, isolated from an aspen leaf litter sample.</title>
        <authorList>
            <person name="Yang S."/>
            <person name="Vinatzer B.A."/>
        </authorList>
    </citation>
    <scope>NUCLEOTIDE SEQUENCE</scope>
    <source>
        <strain evidence="2">LL118</strain>
    </source>
</reference>
<feature type="compositionally biased region" description="Polar residues" evidence="1">
    <location>
        <begin position="65"/>
        <end position="80"/>
    </location>
</feature>
<feature type="region of interest" description="Disordered" evidence="1">
    <location>
        <begin position="11"/>
        <end position="80"/>
    </location>
</feature>
<organism evidence="2 3">
    <name type="scientific">Mortierella alpina</name>
    <name type="common">Oleaginous fungus</name>
    <name type="synonym">Mortierella renispora</name>
    <dbReference type="NCBI Taxonomy" id="64518"/>
    <lineage>
        <taxon>Eukaryota</taxon>
        <taxon>Fungi</taxon>
        <taxon>Fungi incertae sedis</taxon>
        <taxon>Mucoromycota</taxon>
        <taxon>Mortierellomycotina</taxon>
        <taxon>Mortierellomycetes</taxon>
        <taxon>Mortierellales</taxon>
        <taxon>Mortierellaceae</taxon>
        <taxon>Mortierella</taxon>
    </lineage>
</organism>
<evidence type="ECO:0000256" key="1">
    <source>
        <dbReference type="SAM" id="MobiDB-lite"/>
    </source>
</evidence>
<feature type="compositionally biased region" description="Polar residues" evidence="1">
    <location>
        <begin position="11"/>
        <end position="32"/>
    </location>
</feature>
<sequence length="186" mass="19915">MAAISEEFVISQDQGLKKSSSAGSTLSFSNGTILDKRSHPHPHHSGSSGKSSPTKSVKSERRPSFSITLPPSFSRNSHLSSKSLVFNTIAGPDDDNDSTAGFEDALAMREAASEAEAAAAAGINQNISNHPGFNGLSPPMRRRSVQFIPGEDDSLNRHEGKHGLPKTPYPTTGQEEERIQSSLFLQ</sequence>
<comment type="caution">
    <text evidence="2">The sequence shown here is derived from an EMBL/GenBank/DDBJ whole genome shotgun (WGS) entry which is preliminary data.</text>
</comment>
<evidence type="ECO:0000313" key="2">
    <source>
        <dbReference type="EMBL" id="KAG9323911.1"/>
    </source>
</evidence>
<proteinExistence type="predicted"/>
<evidence type="ECO:0000313" key="3">
    <source>
        <dbReference type="Proteomes" id="UP000717515"/>
    </source>
</evidence>
<dbReference type="Proteomes" id="UP000717515">
    <property type="component" value="Unassembled WGS sequence"/>
</dbReference>
<feature type="region of interest" description="Disordered" evidence="1">
    <location>
        <begin position="115"/>
        <end position="186"/>
    </location>
</feature>
<accession>A0A9P8A745</accession>
<name>A0A9P8A745_MORAP</name>
<dbReference type="AlphaFoldDB" id="A0A9P8A745"/>
<feature type="compositionally biased region" description="Low complexity" evidence="1">
    <location>
        <begin position="45"/>
        <end position="56"/>
    </location>
</feature>
<gene>
    <name evidence="2" type="ORF">KVV02_006277</name>
</gene>